<comment type="caution">
    <text evidence="2">The sequence shown here is derived from an EMBL/GenBank/DDBJ whole genome shotgun (WGS) entry which is preliminary data.</text>
</comment>
<sequence length="61" mass="6452">MPIDPYAALNAMVRAEVARSSEPHDAARHEPRHSDAADPDRAGDTGPGRGGEEDPAVAHRP</sequence>
<evidence type="ECO:0000256" key="1">
    <source>
        <dbReference type="SAM" id="MobiDB-lite"/>
    </source>
</evidence>
<evidence type="ECO:0000313" key="2">
    <source>
        <dbReference type="EMBL" id="GHB28961.1"/>
    </source>
</evidence>
<evidence type="ECO:0000313" key="3">
    <source>
        <dbReference type="Proteomes" id="UP000599437"/>
    </source>
</evidence>
<proteinExistence type="predicted"/>
<gene>
    <name evidence="2" type="ORF">GCM10010346_60500</name>
</gene>
<accession>A0ABQ3E984</accession>
<protein>
    <submittedName>
        <fullName evidence="2">Uncharacterized protein</fullName>
    </submittedName>
</protein>
<reference evidence="3" key="1">
    <citation type="journal article" date="2019" name="Int. J. Syst. Evol. Microbiol.">
        <title>The Global Catalogue of Microorganisms (GCM) 10K type strain sequencing project: providing services to taxonomists for standard genome sequencing and annotation.</title>
        <authorList>
            <consortium name="The Broad Institute Genomics Platform"/>
            <consortium name="The Broad Institute Genome Sequencing Center for Infectious Disease"/>
            <person name="Wu L."/>
            <person name="Ma J."/>
        </authorList>
    </citation>
    <scope>NUCLEOTIDE SEQUENCE [LARGE SCALE GENOMIC DNA]</scope>
    <source>
        <strain evidence="3">JCM 4737</strain>
    </source>
</reference>
<dbReference type="RefSeq" id="WP_138899291.1">
    <property type="nucleotide sequence ID" value="NZ_BMVO01000033.1"/>
</dbReference>
<keyword evidence="3" id="KW-1185">Reference proteome</keyword>
<feature type="region of interest" description="Disordered" evidence="1">
    <location>
        <begin position="17"/>
        <end position="61"/>
    </location>
</feature>
<name>A0ABQ3E984_9ACTN</name>
<organism evidence="2 3">
    <name type="scientific">Streptomyces chryseus</name>
    <dbReference type="NCBI Taxonomy" id="68186"/>
    <lineage>
        <taxon>Bacteria</taxon>
        <taxon>Bacillati</taxon>
        <taxon>Actinomycetota</taxon>
        <taxon>Actinomycetes</taxon>
        <taxon>Kitasatosporales</taxon>
        <taxon>Streptomycetaceae</taxon>
        <taxon>Streptomyces</taxon>
    </lineage>
</organism>
<feature type="compositionally biased region" description="Basic and acidic residues" evidence="1">
    <location>
        <begin position="17"/>
        <end position="43"/>
    </location>
</feature>
<dbReference type="Proteomes" id="UP000599437">
    <property type="component" value="Unassembled WGS sequence"/>
</dbReference>
<dbReference type="EMBL" id="BMVO01000033">
    <property type="protein sequence ID" value="GHB28961.1"/>
    <property type="molecule type" value="Genomic_DNA"/>
</dbReference>